<organism evidence="2 3">
    <name type="scientific">Champsocephalus esox</name>
    <name type="common">pike icefish</name>
    <dbReference type="NCBI Taxonomy" id="159716"/>
    <lineage>
        <taxon>Eukaryota</taxon>
        <taxon>Metazoa</taxon>
        <taxon>Chordata</taxon>
        <taxon>Craniata</taxon>
        <taxon>Vertebrata</taxon>
        <taxon>Euteleostomi</taxon>
        <taxon>Actinopterygii</taxon>
        <taxon>Neopterygii</taxon>
        <taxon>Teleostei</taxon>
        <taxon>Neoteleostei</taxon>
        <taxon>Acanthomorphata</taxon>
        <taxon>Eupercaria</taxon>
        <taxon>Perciformes</taxon>
        <taxon>Notothenioidei</taxon>
        <taxon>Channichthyidae</taxon>
        <taxon>Champsocephalus</taxon>
    </lineage>
</organism>
<evidence type="ECO:0000256" key="1">
    <source>
        <dbReference type="SAM" id="MobiDB-lite"/>
    </source>
</evidence>
<dbReference type="AlphaFoldDB" id="A0AAN8B2C2"/>
<reference evidence="2 3" key="1">
    <citation type="journal article" date="2023" name="Mol. Biol. Evol.">
        <title>Genomics of Secondarily Temperate Adaptation in the Only Non-Antarctic Icefish.</title>
        <authorList>
            <person name="Rivera-Colon A.G."/>
            <person name="Rayamajhi N."/>
            <person name="Minhas B.F."/>
            <person name="Madrigal G."/>
            <person name="Bilyk K.T."/>
            <person name="Yoon V."/>
            <person name="Hune M."/>
            <person name="Gregory S."/>
            <person name="Cheng C.H.C."/>
            <person name="Catchen J.M."/>
        </authorList>
    </citation>
    <scope>NUCLEOTIDE SEQUENCE [LARGE SCALE GENOMIC DNA]</scope>
    <source>
        <strain evidence="2">JC2023a</strain>
    </source>
</reference>
<protein>
    <submittedName>
        <fullName evidence="2">Uncharacterized protein</fullName>
    </submittedName>
</protein>
<accession>A0AAN8B2C2</accession>
<keyword evidence="3" id="KW-1185">Reference proteome</keyword>
<name>A0AAN8B2C2_9TELE</name>
<gene>
    <name evidence="2" type="ORF">CesoFtcFv8_025963</name>
</gene>
<dbReference type="EMBL" id="JAULUE010002067">
    <property type="protein sequence ID" value="KAK5876629.1"/>
    <property type="molecule type" value="Genomic_DNA"/>
</dbReference>
<evidence type="ECO:0000313" key="3">
    <source>
        <dbReference type="Proteomes" id="UP001335648"/>
    </source>
</evidence>
<evidence type="ECO:0000313" key="2">
    <source>
        <dbReference type="EMBL" id="KAK5876629.1"/>
    </source>
</evidence>
<comment type="caution">
    <text evidence="2">The sequence shown here is derived from an EMBL/GenBank/DDBJ whole genome shotgun (WGS) entry which is preliminary data.</text>
</comment>
<feature type="region of interest" description="Disordered" evidence="1">
    <location>
        <begin position="61"/>
        <end position="82"/>
    </location>
</feature>
<dbReference type="Proteomes" id="UP001335648">
    <property type="component" value="Unassembled WGS sequence"/>
</dbReference>
<sequence>MYRSTHFTVEVRLGWSRRRQAVLMNKTHCKRVFVPGYPRLSQTNTALKSYKLRPEISAKGLKEDGSPDSVGIRFCAHDKQKK</sequence>
<proteinExistence type="predicted"/>